<proteinExistence type="predicted"/>
<dbReference type="AlphaFoldDB" id="A0A6L3SRY4"/>
<evidence type="ECO:0008006" key="4">
    <source>
        <dbReference type="Google" id="ProtNLM"/>
    </source>
</evidence>
<feature type="region of interest" description="Disordered" evidence="1">
    <location>
        <begin position="174"/>
        <end position="213"/>
    </location>
</feature>
<protein>
    <recommendedName>
        <fullName evidence="4">Arc family DNA-binding protein</fullName>
    </recommendedName>
</protein>
<evidence type="ECO:0000313" key="3">
    <source>
        <dbReference type="Proteomes" id="UP000474159"/>
    </source>
</evidence>
<dbReference type="Proteomes" id="UP000474159">
    <property type="component" value="Unassembled WGS sequence"/>
</dbReference>
<accession>A0A6L3SRY4</accession>
<keyword evidence="3" id="KW-1185">Reference proteome</keyword>
<gene>
    <name evidence="2" type="ORF">F6X53_24105</name>
</gene>
<organism evidence="2 3">
    <name type="scientific">Methylobacterium soli</name>
    <dbReference type="NCBI Taxonomy" id="553447"/>
    <lineage>
        <taxon>Bacteria</taxon>
        <taxon>Pseudomonadati</taxon>
        <taxon>Pseudomonadota</taxon>
        <taxon>Alphaproteobacteria</taxon>
        <taxon>Hyphomicrobiales</taxon>
        <taxon>Methylobacteriaceae</taxon>
        <taxon>Methylobacterium</taxon>
    </lineage>
</organism>
<dbReference type="EMBL" id="VZZK01000032">
    <property type="protein sequence ID" value="KAB1075918.1"/>
    <property type="molecule type" value="Genomic_DNA"/>
</dbReference>
<dbReference type="RefSeq" id="WP_151003087.1">
    <property type="nucleotide sequence ID" value="NZ_BPQY01000086.1"/>
</dbReference>
<sequence length="213" mass="23412">MGKRGPIPKGEYVGQTAVLSTRITPDLRALLEAEVEKSGKTLSREIEHRLRRSFVEDDKISEAFGSRRNYALMRTISMVLEFWHNPSDLQADWTEDPIAYDQVCKKIDGVLRAMRPTGSSNELSSDDRVLADLSVRSHPAGILDDVQRAAAAIPLGGGRRSRVLSTIKSDLGSLIERSQTPQDNSEICSAGGGQQKGQSDSSVMKTKSRKKSK</sequence>
<feature type="compositionally biased region" description="Polar residues" evidence="1">
    <location>
        <begin position="176"/>
        <end position="187"/>
    </location>
</feature>
<dbReference type="OrthoDB" id="9961029at2"/>
<comment type="caution">
    <text evidence="2">The sequence shown here is derived from an EMBL/GenBank/DDBJ whole genome shotgun (WGS) entry which is preliminary data.</text>
</comment>
<reference evidence="2 3" key="1">
    <citation type="submission" date="2019-09" db="EMBL/GenBank/DDBJ databases">
        <title>YIM 48816 draft genome.</title>
        <authorList>
            <person name="Jiang L."/>
        </authorList>
    </citation>
    <scope>NUCLEOTIDE SEQUENCE [LARGE SCALE GENOMIC DNA]</scope>
    <source>
        <strain evidence="2 3">YIM 48816</strain>
    </source>
</reference>
<name>A0A6L3SRY4_9HYPH</name>
<evidence type="ECO:0000313" key="2">
    <source>
        <dbReference type="EMBL" id="KAB1075918.1"/>
    </source>
</evidence>
<evidence type="ECO:0000256" key="1">
    <source>
        <dbReference type="SAM" id="MobiDB-lite"/>
    </source>
</evidence>